<dbReference type="HOGENOM" id="CLU_3319344_0_0_6"/>
<gene>
    <name evidence="1" type="ordered locus">PXO_05470</name>
</gene>
<protein>
    <submittedName>
        <fullName evidence="1">Uncharacterized protein</fullName>
    </submittedName>
</protein>
<dbReference type="AlphaFoldDB" id="A0A0K0GH75"/>
<organism evidence="1 2">
    <name type="scientific">Xanthomonas oryzae pv. oryzae (strain PXO99A)</name>
    <dbReference type="NCBI Taxonomy" id="360094"/>
    <lineage>
        <taxon>Bacteria</taxon>
        <taxon>Pseudomonadati</taxon>
        <taxon>Pseudomonadota</taxon>
        <taxon>Gammaproteobacteria</taxon>
        <taxon>Lysobacterales</taxon>
        <taxon>Lysobacteraceae</taxon>
        <taxon>Xanthomonas</taxon>
    </lineage>
</organism>
<name>A0A0K0GH75_XANOP</name>
<sequence length="39" mass="4226">MPRTRPAFRTCGWRSGVPRLPGIGVGTPQIGIGRIHAQQ</sequence>
<dbReference type="EMBL" id="CP000967">
    <property type="protein sequence ID" value="ACD57451.1"/>
    <property type="molecule type" value="Genomic_DNA"/>
</dbReference>
<reference evidence="1 2" key="1">
    <citation type="journal article" date="2008" name="BMC Genomics">
        <title>Genome sequence and rapid evolution of the rice pathogen Xanthomonas oryzae pv. oryzae PXO99A.</title>
        <authorList>
            <person name="Salzberg S.L."/>
            <person name="Sommer D.D."/>
            <person name="Schatz M.C."/>
            <person name="Phillippy A.M."/>
            <person name="Rabinowicz P.D."/>
            <person name="Tsuge S."/>
            <person name="Furutani A."/>
            <person name="Ochiai H."/>
            <person name="Delcher A.L."/>
            <person name="Kelley D."/>
            <person name="Madupu R."/>
            <person name="Puiu D."/>
            <person name="Radune D."/>
            <person name="Shumway M."/>
            <person name="Trapnell C."/>
            <person name="Aparna G."/>
            <person name="Jha G."/>
            <person name="Pandey A."/>
            <person name="Patil P.B."/>
            <person name="Ishihara H."/>
            <person name="Meyer D.F."/>
            <person name="Szurek B."/>
            <person name="Verdier V."/>
            <person name="Koebnik R."/>
            <person name="Dow J.M."/>
            <person name="Ryan R.P."/>
            <person name="Hirata H."/>
            <person name="Tsuyumu S."/>
            <person name="Won Lee S."/>
            <person name="Seo Y.S."/>
            <person name="Sriariyanum M."/>
            <person name="Ronald P.C."/>
            <person name="Sonti R.V."/>
            <person name="Van Sluys M.A."/>
            <person name="Leach J.E."/>
            <person name="White F.F."/>
            <person name="Bogdanove A.J."/>
        </authorList>
    </citation>
    <scope>NUCLEOTIDE SEQUENCE [LARGE SCALE GENOMIC DNA]</scope>
    <source>
        <strain evidence="1 2">PXO99A</strain>
    </source>
</reference>
<dbReference type="Proteomes" id="UP000001740">
    <property type="component" value="Chromosome"/>
</dbReference>
<evidence type="ECO:0000313" key="1">
    <source>
        <dbReference type="EMBL" id="ACD57451.1"/>
    </source>
</evidence>
<evidence type="ECO:0000313" key="2">
    <source>
        <dbReference type="Proteomes" id="UP000001740"/>
    </source>
</evidence>
<accession>A0A0K0GH75</accession>
<proteinExistence type="predicted"/>
<dbReference type="KEGG" id="xop:PXO_05470"/>